<dbReference type="Proteomes" id="UP000034643">
    <property type="component" value="Unassembled WGS sequence"/>
</dbReference>
<dbReference type="SUPFAM" id="SSF48452">
    <property type="entry name" value="TPR-like"/>
    <property type="match status" value="1"/>
</dbReference>
<dbReference type="AlphaFoldDB" id="A0A0G1NXL8"/>
<sequence>MGITHFVGKLLPMDLDLAQKAVTHALAGHWKEAVKLNNEILKKDPKDVDCLNRLAKAYAETGNIKKAKSITEKVLKIDSFNSIAAKALKKWRGGAGRTTTQVAVMSAETFLEEPGKTKMVSLLYLGDPSLISKLDAGDEVSFSQGAHRISVITADGKYIGRLPDDLSARLRRFIKSGNHYKVFIKSTQVDDVKIFIKEVKRAKELADVPSFSPERIDYVSFTPPELVSKKEDLVMEPEEGEEI</sequence>
<reference evidence="1 2" key="1">
    <citation type="journal article" date="2015" name="Nature">
        <title>rRNA introns, odd ribosomes, and small enigmatic genomes across a large radiation of phyla.</title>
        <authorList>
            <person name="Brown C.T."/>
            <person name="Hug L.A."/>
            <person name="Thomas B.C."/>
            <person name="Sharon I."/>
            <person name="Castelle C.J."/>
            <person name="Singh A."/>
            <person name="Wilkins M.J."/>
            <person name="Williams K.H."/>
            <person name="Banfield J.F."/>
        </authorList>
    </citation>
    <scope>NUCLEOTIDE SEQUENCE [LARGE SCALE GENOMIC DNA]</scope>
</reference>
<accession>A0A0G1NXL8</accession>
<dbReference type="Pfam" id="PF14559">
    <property type="entry name" value="TPR_19"/>
    <property type="match status" value="1"/>
</dbReference>
<dbReference type="InterPro" id="IPR011990">
    <property type="entry name" value="TPR-like_helical_dom_sf"/>
</dbReference>
<name>A0A0G1NXL8_9BACT</name>
<dbReference type="SMART" id="SM00028">
    <property type="entry name" value="TPR"/>
    <property type="match status" value="2"/>
</dbReference>
<evidence type="ECO:0000313" key="2">
    <source>
        <dbReference type="Proteomes" id="UP000034643"/>
    </source>
</evidence>
<dbReference type="Gene3D" id="1.25.40.10">
    <property type="entry name" value="Tetratricopeptide repeat domain"/>
    <property type="match status" value="1"/>
</dbReference>
<dbReference type="EMBL" id="LCLV01000001">
    <property type="protein sequence ID" value="KKU25211.1"/>
    <property type="molecule type" value="Genomic_DNA"/>
</dbReference>
<proteinExistence type="predicted"/>
<comment type="caution">
    <text evidence="1">The sequence shown here is derived from an EMBL/GenBank/DDBJ whole genome shotgun (WGS) entry which is preliminary data.</text>
</comment>
<dbReference type="InterPro" id="IPR019734">
    <property type="entry name" value="TPR_rpt"/>
</dbReference>
<organism evidence="1 2">
    <name type="scientific">Candidatus Woesebacteria bacterium GW2011_GWF1_46_13</name>
    <dbReference type="NCBI Taxonomy" id="1618602"/>
    <lineage>
        <taxon>Bacteria</taxon>
        <taxon>Candidatus Woeseibacteriota</taxon>
    </lineage>
</organism>
<evidence type="ECO:0000313" key="1">
    <source>
        <dbReference type="EMBL" id="KKU25211.1"/>
    </source>
</evidence>
<protein>
    <submittedName>
        <fullName evidence="1">TPR domain protein</fullName>
    </submittedName>
</protein>
<gene>
    <name evidence="1" type="ORF">UX34_C0001G0005</name>
</gene>